<protein>
    <recommendedName>
        <fullName evidence="5">Major facilitator superfamily (MFS) profile domain-containing protein</fullName>
    </recommendedName>
</protein>
<dbReference type="PANTHER" id="PTHR11360:SF287">
    <property type="entry name" value="MFS MONOCARBOXYLATE TRANSPORTER"/>
    <property type="match status" value="1"/>
</dbReference>
<dbReference type="InterPro" id="IPR050327">
    <property type="entry name" value="Proton-linked_MCT"/>
</dbReference>
<dbReference type="AlphaFoldDB" id="A0A072P4G0"/>
<feature type="transmembrane region" description="Helical" evidence="4">
    <location>
        <begin position="314"/>
        <end position="334"/>
    </location>
</feature>
<dbReference type="GO" id="GO:0016020">
    <property type="term" value="C:membrane"/>
    <property type="evidence" value="ECO:0007669"/>
    <property type="project" value="UniProtKB-SubCell"/>
</dbReference>
<name>A0A072P4G0_9EURO</name>
<dbReference type="Proteomes" id="UP000027920">
    <property type="component" value="Unassembled WGS sequence"/>
</dbReference>
<evidence type="ECO:0000313" key="7">
    <source>
        <dbReference type="Proteomes" id="UP000027920"/>
    </source>
</evidence>
<comment type="caution">
    <text evidence="6">The sequence shown here is derived from an EMBL/GenBank/DDBJ whole genome shotgun (WGS) entry which is preliminary data.</text>
</comment>
<feature type="transmembrane region" description="Helical" evidence="4">
    <location>
        <begin position="146"/>
        <end position="164"/>
    </location>
</feature>
<feature type="transmembrane region" description="Helical" evidence="4">
    <location>
        <begin position="416"/>
        <end position="437"/>
    </location>
</feature>
<dbReference type="PROSITE" id="PS50850">
    <property type="entry name" value="MFS"/>
    <property type="match status" value="1"/>
</dbReference>
<feature type="transmembrane region" description="Helical" evidence="4">
    <location>
        <begin position="245"/>
        <end position="266"/>
    </location>
</feature>
<feature type="transmembrane region" description="Helical" evidence="4">
    <location>
        <begin position="176"/>
        <end position="197"/>
    </location>
</feature>
<dbReference type="VEuPathDB" id="FungiDB:A1O9_09943"/>
<dbReference type="InterPro" id="IPR036259">
    <property type="entry name" value="MFS_trans_sf"/>
</dbReference>
<feature type="transmembrane region" description="Helical" evidence="4">
    <location>
        <begin position="85"/>
        <end position="109"/>
    </location>
</feature>
<organism evidence="6 7">
    <name type="scientific">Exophiala aquamarina CBS 119918</name>
    <dbReference type="NCBI Taxonomy" id="1182545"/>
    <lineage>
        <taxon>Eukaryota</taxon>
        <taxon>Fungi</taxon>
        <taxon>Dikarya</taxon>
        <taxon>Ascomycota</taxon>
        <taxon>Pezizomycotina</taxon>
        <taxon>Eurotiomycetes</taxon>
        <taxon>Chaetothyriomycetidae</taxon>
        <taxon>Chaetothyriales</taxon>
        <taxon>Herpotrichiellaceae</taxon>
        <taxon>Exophiala</taxon>
    </lineage>
</organism>
<dbReference type="Gene3D" id="1.20.1250.20">
    <property type="entry name" value="MFS general substrate transporter like domains"/>
    <property type="match status" value="2"/>
</dbReference>
<feature type="domain" description="Major facilitator superfamily (MFS) profile" evidence="5">
    <location>
        <begin position="249"/>
        <end position="443"/>
    </location>
</feature>
<feature type="transmembrane region" description="Helical" evidence="4">
    <location>
        <begin position="209"/>
        <end position="225"/>
    </location>
</feature>
<dbReference type="Pfam" id="PF07690">
    <property type="entry name" value="MFS_1"/>
    <property type="match status" value="1"/>
</dbReference>
<evidence type="ECO:0000256" key="2">
    <source>
        <dbReference type="ARBA" id="ARBA00006727"/>
    </source>
</evidence>
<dbReference type="OrthoDB" id="2213137at2759"/>
<reference evidence="6 7" key="1">
    <citation type="submission" date="2013-03" db="EMBL/GenBank/DDBJ databases">
        <title>The Genome Sequence of Exophiala aquamarina CBS 119918.</title>
        <authorList>
            <consortium name="The Broad Institute Genomics Platform"/>
            <person name="Cuomo C."/>
            <person name="de Hoog S."/>
            <person name="Gorbushina A."/>
            <person name="Walker B."/>
            <person name="Young S.K."/>
            <person name="Zeng Q."/>
            <person name="Gargeya S."/>
            <person name="Fitzgerald M."/>
            <person name="Haas B."/>
            <person name="Abouelleil A."/>
            <person name="Allen A.W."/>
            <person name="Alvarado L."/>
            <person name="Arachchi H.M."/>
            <person name="Berlin A.M."/>
            <person name="Chapman S.B."/>
            <person name="Gainer-Dewar J."/>
            <person name="Goldberg J."/>
            <person name="Griggs A."/>
            <person name="Gujja S."/>
            <person name="Hansen M."/>
            <person name="Howarth C."/>
            <person name="Imamovic A."/>
            <person name="Ireland A."/>
            <person name="Larimer J."/>
            <person name="McCowan C."/>
            <person name="Murphy C."/>
            <person name="Pearson M."/>
            <person name="Poon T.W."/>
            <person name="Priest M."/>
            <person name="Roberts A."/>
            <person name="Saif S."/>
            <person name="Shea T."/>
            <person name="Sisk P."/>
            <person name="Sykes S."/>
            <person name="Wortman J."/>
            <person name="Nusbaum C."/>
            <person name="Birren B."/>
        </authorList>
    </citation>
    <scope>NUCLEOTIDE SEQUENCE [LARGE SCALE GENOMIC DNA]</scope>
    <source>
        <strain evidence="6 7">CBS 119918</strain>
    </source>
</reference>
<comment type="similarity">
    <text evidence="2">Belongs to the major facilitator superfamily. Monocarboxylate porter (TC 2.A.1.13) family.</text>
</comment>
<keyword evidence="4" id="KW-0472">Membrane</keyword>
<dbReference type="SUPFAM" id="SSF103473">
    <property type="entry name" value="MFS general substrate transporter"/>
    <property type="match status" value="1"/>
</dbReference>
<evidence type="ECO:0000313" key="6">
    <source>
        <dbReference type="EMBL" id="KEF54148.1"/>
    </source>
</evidence>
<feature type="transmembrane region" description="Helical" evidence="4">
    <location>
        <begin position="374"/>
        <end position="396"/>
    </location>
</feature>
<dbReference type="GO" id="GO:0022857">
    <property type="term" value="F:transmembrane transporter activity"/>
    <property type="evidence" value="ECO:0007669"/>
    <property type="project" value="InterPro"/>
</dbReference>
<evidence type="ECO:0000259" key="5">
    <source>
        <dbReference type="PROSITE" id="PS50850"/>
    </source>
</evidence>
<feature type="transmembrane region" description="Helical" evidence="4">
    <location>
        <begin position="116"/>
        <end position="134"/>
    </location>
</feature>
<evidence type="ECO:0000256" key="3">
    <source>
        <dbReference type="SAM" id="MobiDB-lite"/>
    </source>
</evidence>
<keyword evidence="7" id="KW-1185">Reference proteome</keyword>
<feature type="transmembrane region" description="Helical" evidence="4">
    <location>
        <begin position="286"/>
        <end position="307"/>
    </location>
</feature>
<dbReference type="EMBL" id="AMGV01000011">
    <property type="protein sequence ID" value="KEF54148.1"/>
    <property type="molecule type" value="Genomic_DNA"/>
</dbReference>
<evidence type="ECO:0000256" key="1">
    <source>
        <dbReference type="ARBA" id="ARBA00004141"/>
    </source>
</evidence>
<feature type="region of interest" description="Disordered" evidence="3">
    <location>
        <begin position="1"/>
        <end position="30"/>
    </location>
</feature>
<dbReference type="HOGENOM" id="CLU_001265_1_2_1"/>
<sequence>MEALELQRSRASGNDSRRSSIEGPVLSDHDTIESQLPPADQGKDAWLFLTSCFFLEALIWGFAFSFGVFQDYYSTHEPFAREGKIAIIGTTATGIIYISAPIVFGLLLSYPHLKRWSCLSGLIIMCLWIGLSSFSRTTSDLILSQGVAYAVGAGLAYAPTILFLDEWFVRRKGLAYGIMWAGTGVSGIVLPILMQWLLNSHGPRTALRTWAVALFICTAPLIYFVKPRLPISHAFRVKRFDLSFVWNKVFVVYQVCNIVEALGFFLPQTYLPSYARIVGADNVTATLTLVLVNVASVFGCIVMGTLTDRYHVTTCILICTMGVVLGTFLIWGFSTTIGPLYVFCIVYGFFAGSFSSTWPGVIRETQKQKRAADLGMVFGFLAAGRGIGNVVSGPLSEVLLAGNPWRNPANFAYGSRYGPLIVFTGVTALLGGLSIIARPLKLV</sequence>
<comment type="subcellular location">
    <subcellularLocation>
        <location evidence="1">Membrane</location>
        <topology evidence="1">Multi-pass membrane protein</topology>
    </subcellularLocation>
</comment>
<feature type="transmembrane region" description="Helical" evidence="4">
    <location>
        <begin position="340"/>
        <end position="362"/>
    </location>
</feature>
<proteinExistence type="inferred from homology"/>
<feature type="transmembrane region" description="Helical" evidence="4">
    <location>
        <begin position="45"/>
        <end position="65"/>
    </location>
</feature>
<accession>A0A072P4G0</accession>
<gene>
    <name evidence="6" type="ORF">A1O9_09943</name>
</gene>
<dbReference type="PANTHER" id="PTHR11360">
    <property type="entry name" value="MONOCARBOXYLATE TRANSPORTER"/>
    <property type="match status" value="1"/>
</dbReference>
<evidence type="ECO:0000256" key="4">
    <source>
        <dbReference type="SAM" id="Phobius"/>
    </source>
</evidence>
<dbReference type="RefSeq" id="XP_013256738.1">
    <property type="nucleotide sequence ID" value="XM_013401284.1"/>
</dbReference>
<dbReference type="InterPro" id="IPR011701">
    <property type="entry name" value="MFS"/>
</dbReference>
<dbReference type="GeneID" id="25284851"/>
<dbReference type="InterPro" id="IPR020846">
    <property type="entry name" value="MFS_dom"/>
</dbReference>
<keyword evidence="4" id="KW-0812">Transmembrane</keyword>
<keyword evidence="4" id="KW-1133">Transmembrane helix</keyword>